<organism evidence="1 2">
    <name type="scientific">Lentzea pudingi</name>
    <dbReference type="NCBI Taxonomy" id="1789439"/>
    <lineage>
        <taxon>Bacteria</taxon>
        <taxon>Bacillati</taxon>
        <taxon>Actinomycetota</taxon>
        <taxon>Actinomycetes</taxon>
        <taxon>Pseudonocardiales</taxon>
        <taxon>Pseudonocardiaceae</taxon>
        <taxon>Lentzea</taxon>
    </lineage>
</organism>
<gene>
    <name evidence="1" type="ORF">GCM10011609_49230</name>
</gene>
<proteinExistence type="predicted"/>
<evidence type="ECO:0000313" key="2">
    <source>
        <dbReference type="Proteomes" id="UP000597656"/>
    </source>
</evidence>
<name>A0ABQ2I970_9PSEU</name>
<keyword evidence="2" id="KW-1185">Reference proteome</keyword>
<evidence type="ECO:0000313" key="1">
    <source>
        <dbReference type="EMBL" id="GGN04161.1"/>
    </source>
</evidence>
<dbReference type="EMBL" id="BMNC01000006">
    <property type="protein sequence ID" value="GGN04161.1"/>
    <property type="molecule type" value="Genomic_DNA"/>
</dbReference>
<dbReference type="Proteomes" id="UP000597656">
    <property type="component" value="Unassembled WGS sequence"/>
</dbReference>
<comment type="caution">
    <text evidence="1">The sequence shown here is derived from an EMBL/GenBank/DDBJ whole genome shotgun (WGS) entry which is preliminary data.</text>
</comment>
<reference evidence="2" key="1">
    <citation type="journal article" date="2019" name="Int. J. Syst. Evol. Microbiol.">
        <title>The Global Catalogue of Microorganisms (GCM) 10K type strain sequencing project: providing services to taxonomists for standard genome sequencing and annotation.</title>
        <authorList>
            <consortium name="The Broad Institute Genomics Platform"/>
            <consortium name="The Broad Institute Genome Sequencing Center for Infectious Disease"/>
            <person name="Wu L."/>
            <person name="Ma J."/>
        </authorList>
    </citation>
    <scope>NUCLEOTIDE SEQUENCE [LARGE SCALE GENOMIC DNA]</scope>
    <source>
        <strain evidence="2">CGMCC 4.7319</strain>
    </source>
</reference>
<protein>
    <submittedName>
        <fullName evidence="1">Uncharacterized protein</fullName>
    </submittedName>
</protein>
<sequence>MVLMAANASEFVPEIELSAYERERPVFEADMAEVRRVRFYAPGHRWPLVLDGAEIAAALHKAVGPLPQDVDELAEIAFWSVQHYGLDAVAGFAQATRDMLARTESGQLSGTDHAVFLVWWNSVDRYRACVRAAGRLCAYAPRSPRVLPPVDDEKPWELA</sequence>
<accession>A0ABQ2I970</accession>